<dbReference type="RefSeq" id="WP_049651562.1">
    <property type="nucleotide sequence ID" value="NZ_QVIG01000001.1"/>
</dbReference>
<name>A0A372ZT02_9ACTN</name>
<sequence>MPDDLDRKIIHGLYSAPRVSFRRLGEVVGVSEQTVARRYNALRRGGILRVIGQRSPSAHGQAEWVARLRCRPEAVGPVADSLARRPEVGYASIASGGSEIICTIRSAAGTGRDDVLLRQLPRAASVLDMSVDLLLHAFGAPDAVGWAGGERSLTDEQVRLLTAERPVAAGPPLAPADEDLPLFEALAEDGRASHTRLAEVTGWSTPRVARRLEALEASGSLAYGIDILPERLGYELNAVLWLQVDLPGLDRIGEELGRHEECAFVAATSGRHNLMAVVICRDTPDFYRYLSGRLARIEGIRGYEISIRVRRLKQSVSLIHHGRLIHPPLG</sequence>
<dbReference type="Proteomes" id="UP000263377">
    <property type="component" value="Unassembled WGS sequence"/>
</dbReference>
<dbReference type="AlphaFoldDB" id="A0A372ZT02"/>
<evidence type="ECO:0000256" key="1">
    <source>
        <dbReference type="ARBA" id="ARBA00023015"/>
    </source>
</evidence>
<dbReference type="InterPro" id="IPR036390">
    <property type="entry name" value="WH_DNA-bd_sf"/>
</dbReference>
<organism evidence="5 6">
    <name type="scientific">Kitasatospora xanthocidica</name>
    <dbReference type="NCBI Taxonomy" id="83382"/>
    <lineage>
        <taxon>Bacteria</taxon>
        <taxon>Bacillati</taxon>
        <taxon>Actinomycetota</taxon>
        <taxon>Actinomycetes</taxon>
        <taxon>Kitasatosporales</taxon>
        <taxon>Streptomycetaceae</taxon>
        <taxon>Kitasatospora</taxon>
    </lineage>
</organism>
<dbReference type="InterPro" id="IPR011008">
    <property type="entry name" value="Dimeric_a/b-barrel"/>
</dbReference>
<dbReference type="GO" id="GO:0005829">
    <property type="term" value="C:cytosol"/>
    <property type="evidence" value="ECO:0007669"/>
    <property type="project" value="TreeGrafter"/>
</dbReference>
<evidence type="ECO:0000256" key="2">
    <source>
        <dbReference type="ARBA" id="ARBA00023125"/>
    </source>
</evidence>
<dbReference type="PANTHER" id="PTHR30154:SF34">
    <property type="entry name" value="TRANSCRIPTIONAL REGULATOR AZLB"/>
    <property type="match status" value="1"/>
</dbReference>
<dbReference type="Gene3D" id="1.10.10.10">
    <property type="entry name" value="Winged helix-like DNA-binding domain superfamily/Winged helix DNA-binding domain"/>
    <property type="match status" value="2"/>
</dbReference>
<dbReference type="SUPFAM" id="SSF54909">
    <property type="entry name" value="Dimeric alpha+beta barrel"/>
    <property type="match status" value="1"/>
</dbReference>
<evidence type="ECO:0000313" key="6">
    <source>
        <dbReference type="Proteomes" id="UP000263377"/>
    </source>
</evidence>
<evidence type="ECO:0000256" key="3">
    <source>
        <dbReference type="ARBA" id="ARBA00023163"/>
    </source>
</evidence>
<dbReference type="PANTHER" id="PTHR30154">
    <property type="entry name" value="LEUCINE-RESPONSIVE REGULATORY PROTEIN"/>
    <property type="match status" value="1"/>
</dbReference>
<keyword evidence="3" id="KW-0804">Transcription</keyword>
<dbReference type="Pfam" id="PF13404">
    <property type="entry name" value="HTH_AsnC-type"/>
    <property type="match status" value="2"/>
</dbReference>
<dbReference type="PROSITE" id="PS50956">
    <property type="entry name" value="HTH_ASNC_2"/>
    <property type="match status" value="1"/>
</dbReference>
<dbReference type="InterPro" id="IPR019888">
    <property type="entry name" value="Tscrpt_reg_AsnC-like"/>
</dbReference>
<dbReference type="GO" id="GO:0043200">
    <property type="term" value="P:response to amino acid"/>
    <property type="evidence" value="ECO:0007669"/>
    <property type="project" value="TreeGrafter"/>
</dbReference>
<dbReference type="PRINTS" id="PR00033">
    <property type="entry name" value="HTHASNC"/>
</dbReference>
<dbReference type="InterPro" id="IPR000485">
    <property type="entry name" value="AsnC-type_HTH_dom"/>
</dbReference>
<accession>A0A372ZT02</accession>
<keyword evidence="1" id="KW-0805">Transcription regulation</keyword>
<dbReference type="GO" id="GO:0043565">
    <property type="term" value="F:sequence-specific DNA binding"/>
    <property type="evidence" value="ECO:0007669"/>
    <property type="project" value="InterPro"/>
</dbReference>
<dbReference type="InterPro" id="IPR036388">
    <property type="entry name" value="WH-like_DNA-bd_sf"/>
</dbReference>
<reference evidence="5 6" key="1">
    <citation type="submission" date="2018-08" db="EMBL/GenBank/DDBJ databases">
        <title>Diversity &amp; Physiological Properties of Lignin-Decomposing Actinobacteria from Soil.</title>
        <authorList>
            <person name="Roh S.G."/>
            <person name="Kim S.B."/>
        </authorList>
    </citation>
    <scope>NUCLEOTIDE SEQUENCE [LARGE SCALE GENOMIC DNA]</scope>
    <source>
        <strain evidence="5 6">MMS17-GH009</strain>
    </source>
</reference>
<keyword evidence="6" id="KW-1185">Reference proteome</keyword>
<comment type="caution">
    <text evidence="5">The sequence shown here is derived from an EMBL/GenBank/DDBJ whole genome shotgun (WGS) entry which is preliminary data.</text>
</comment>
<evidence type="ECO:0000259" key="4">
    <source>
        <dbReference type="PROSITE" id="PS50956"/>
    </source>
</evidence>
<keyword evidence="2" id="KW-0238">DNA-binding</keyword>
<evidence type="ECO:0000313" key="5">
    <source>
        <dbReference type="EMBL" id="RGD59029.1"/>
    </source>
</evidence>
<gene>
    <name evidence="5" type="ORF">DR950_15715</name>
</gene>
<dbReference type="InterPro" id="IPR019887">
    <property type="entry name" value="Tscrpt_reg_AsnC/Lrp_C"/>
</dbReference>
<dbReference type="SUPFAM" id="SSF46785">
    <property type="entry name" value="Winged helix' DNA-binding domain"/>
    <property type="match status" value="2"/>
</dbReference>
<dbReference type="Gene3D" id="3.30.70.920">
    <property type="match status" value="1"/>
</dbReference>
<proteinExistence type="predicted"/>
<dbReference type="SMART" id="SM00344">
    <property type="entry name" value="HTH_ASNC"/>
    <property type="match status" value="2"/>
</dbReference>
<dbReference type="Pfam" id="PF01037">
    <property type="entry name" value="AsnC_trans_reg"/>
    <property type="match status" value="1"/>
</dbReference>
<feature type="domain" description="HTH asnC-type" evidence="4">
    <location>
        <begin position="184"/>
        <end position="235"/>
    </location>
</feature>
<protein>
    <submittedName>
        <fullName evidence="5">AsnC family transcriptional regulator</fullName>
    </submittedName>
</protein>
<dbReference type="EMBL" id="QVIG01000001">
    <property type="protein sequence ID" value="RGD59029.1"/>
    <property type="molecule type" value="Genomic_DNA"/>
</dbReference>